<evidence type="ECO:0008006" key="7">
    <source>
        <dbReference type="Google" id="ProtNLM"/>
    </source>
</evidence>
<reference evidence="5" key="1">
    <citation type="journal article" date="2021" name="bioRxiv">
        <title>Whole Genome Assembly and Annotation of Northern Wild Rice, Zizania palustris L., Supports a Whole Genome Duplication in the Zizania Genus.</title>
        <authorList>
            <person name="Haas M."/>
            <person name="Kono T."/>
            <person name="Macchietto M."/>
            <person name="Millas R."/>
            <person name="McGilp L."/>
            <person name="Shao M."/>
            <person name="Duquette J."/>
            <person name="Hirsch C.N."/>
            <person name="Kimball J."/>
        </authorList>
    </citation>
    <scope>NUCLEOTIDE SEQUENCE</scope>
    <source>
        <tissue evidence="5">Fresh leaf tissue</tissue>
    </source>
</reference>
<evidence type="ECO:0000313" key="6">
    <source>
        <dbReference type="Proteomes" id="UP000729402"/>
    </source>
</evidence>
<keyword evidence="6" id="KW-1185">Reference proteome</keyword>
<accession>A0A8J5WF72</accession>
<feature type="domain" description="Chalcone/stilbene synthase C-terminal" evidence="4">
    <location>
        <begin position="243"/>
        <end position="390"/>
    </location>
</feature>
<protein>
    <recommendedName>
        <fullName evidence="7">Chalcone synthase</fullName>
    </recommendedName>
</protein>
<feature type="domain" description="Chalcone/stilbene synthase N-terminal" evidence="3">
    <location>
        <begin position="15"/>
        <end position="233"/>
    </location>
</feature>
<evidence type="ECO:0000313" key="5">
    <source>
        <dbReference type="EMBL" id="KAG8089910.1"/>
    </source>
</evidence>
<reference evidence="5" key="2">
    <citation type="submission" date="2021-02" db="EMBL/GenBank/DDBJ databases">
        <authorList>
            <person name="Kimball J.A."/>
            <person name="Haas M.W."/>
            <person name="Macchietto M."/>
            <person name="Kono T."/>
            <person name="Duquette J."/>
            <person name="Shao M."/>
        </authorList>
    </citation>
    <scope>NUCLEOTIDE SEQUENCE</scope>
    <source>
        <tissue evidence="5">Fresh leaf tissue</tissue>
    </source>
</reference>
<dbReference type="InterPro" id="IPR012328">
    <property type="entry name" value="Chalcone/stilbene_synt_C"/>
</dbReference>
<keyword evidence="2" id="KW-0808">Transferase</keyword>
<dbReference type="FunFam" id="3.40.47.10:FF:000025">
    <property type="entry name" value="Chalcone synthase 2"/>
    <property type="match status" value="1"/>
</dbReference>
<gene>
    <name evidence="5" type="ORF">GUJ93_ZPchr0011g28747</name>
</gene>
<dbReference type="PANTHER" id="PTHR11877">
    <property type="entry name" value="HYDROXYMETHYLGLUTARYL-COA SYNTHASE"/>
    <property type="match status" value="1"/>
</dbReference>
<dbReference type="InterPro" id="IPR011141">
    <property type="entry name" value="Polyketide_synthase_type-III"/>
</dbReference>
<dbReference type="FunFam" id="3.40.47.10:FF:000014">
    <property type="entry name" value="Chalcone synthase 1"/>
    <property type="match status" value="1"/>
</dbReference>
<dbReference type="EMBL" id="JAAALK010000081">
    <property type="protein sequence ID" value="KAG8089910.1"/>
    <property type="molecule type" value="Genomic_DNA"/>
</dbReference>
<dbReference type="CDD" id="cd00831">
    <property type="entry name" value="CHS_like"/>
    <property type="match status" value="1"/>
</dbReference>
<comment type="caution">
    <text evidence="5">The sequence shown here is derived from an EMBL/GenBank/DDBJ whole genome shotgun (WGS) entry which is preliminary data.</text>
</comment>
<dbReference type="Pfam" id="PF02797">
    <property type="entry name" value="Chal_sti_synt_C"/>
    <property type="match status" value="1"/>
</dbReference>
<dbReference type="OrthoDB" id="329835at2759"/>
<name>A0A8J5WF72_ZIZPA</name>
<dbReference type="GO" id="GO:0010208">
    <property type="term" value="P:pollen wall assembly"/>
    <property type="evidence" value="ECO:0007669"/>
    <property type="project" value="UniProtKB-ARBA"/>
</dbReference>
<sequence>MAMAPSPPPETVLDVVRADGPAAVLGIGTAIPANCVTQDEYPDWYFRVTESEHLTKLKAKMRRICDKTDIKKRHFYHSEEMIAGHPELFERARPSLGTRLGVAEFALPELAVAAAATAVAEWGRPAADITHLVVGTNAGASAPGADLRMAALLGLRPTVQRTIIYLRGCSAGYTALRVAKDIAENNRGARVLVAGADITLPAFTAPDEADLDALIVMAVFGDGAGAAVVGADPILPIEHPIFQMVSVSQTTIAGTEHKVSLQLRERGLGYKISGEVQALVRDNVEQCLVDALMPLGLTGDGDWNHLFWAMHPGGRAVLDSYEAALRLNPQKLAASRRVLREYGNTSSAAIFFVLDELRRRRHDRDGERCEWGAMVGLAPGLTIETMVLRATTGGRDE</sequence>
<evidence type="ECO:0000256" key="2">
    <source>
        <dbReference type="RuleBase" id="RU003633"/>
    </source>
</evidence>
<keyword evidence="2" id="KW-0012">Acyltransferase</keyword>
<dbReference type="GO" id="GO:0030639">
    <property type="term" value="P:polyketide biosynthetic process"/>
    <property type="evidence" value="ECO:0007669"/>
    <property type="project" value="TreeGrafter"/>
</dbReference>
<dbReference type="GO" id="GO:0016747">
    <property type="term" value="F:acyltransferase activity, transferring groups other than amino-acyl groups"/>
    <property type="evidence" value="ECO:0007669"/>
    <property type="project" value="InterPro"/>
</dbReference>
<evidence type="ECO:0000259" key="3">
    <source>
        <dbReference type="Pfam" id="PF00195"/>
    </source>
</evidence>
<comment type="similarity">
    <text evidence="1 2">Belongs to the thiolase-like superfamily. Chalcone/stilbene synthases family.</text>
</comment>
<evidence type="ECO:0000259" key="4">
    <source>
        <dbReference type="Pfam" id="PF02797"/>
    </source>
</evidence>
<dbReference type="Pfam" id="PF00195">
    <property type="entry name" value="Chal_sti_synt_N"/>
    <property type="match status" value="1"/>
</dbReference>
<dbReference type="Proteomes" id="UP000729402">
    <property type="component" value="Unassembled WGS sequence"/>
</dbReference>
<evidence type="ECO:0000256" key="1">
    <source>
        <dbReference type="ARBA" id="ARBA00005531"/>
    </source>
</evidence>
<proteinExistence type="inferred from homology"/>
<dbReference type="PIRSF" id="PIRSF000451">
    <property type="entry name" value="PKS_III"/>
    <property type="match status" value="1"/>
</dbReference>
<dbReference type="AlphaFoldDB" id="A0A8J5WF72"/>
<organism evidence="5 6">
    <name type="scientific">Zizania palustris</name>
    <name type="common">Northern wild rice</name>
    <dbReference type="NCBI Taxonomy" id="103762"/>
    <lineage>
        <taxon>Eukaryota</taxon>
        <taxon>Viridiplantae</taxon>
        <taxon>Streptophyta</taxon>
        <taxon>Embryophyta</taxon>
        <taxon>Tracheophyta</taxon>
        <taxon>Spermatophyta</taxon>
        <taxon>Magnoliopsida</taxon>
        <taxon>Liliopsida</taxon>
        <taxon>Poales</taxon>
        <taxon>Poaceae</taxon>
        <taxon>BOP clade</taxon>
        <taxon>Oryzoideae</taxon>
        <taxon>Oryzeae</taxon>
        <taxon>Zizaniinae</taxon>
        <taxon>Zizania</taxon>
    </lineage>
</organism>
<dbReference type="PANTHER" id="PTHR11877:SF47">
    <property type="entry name" value="OS11G0529900 PROTEIN"/>
    <property type="match status" value="1"/>
</dbReference>
<dbReference type="InterPro" id="IPR001099">
    <property type="entry name" value="Chalcone/stilbene_synt_N"/>
</dbReference>